<keyword evidence="2" id="KW-1185">Reference proteome</keyword>
<dbReference type="Proteomes" id="UP001140949">
    <property type="component" value="Unassembled WGS sequence"/>
</dbReference>
<reference evidence="1" key="2">
    <citation type="submission" date="2023-04" db="EMBL/GenBank/DDBJ databases">
        <authorList>
            <person name="Bruccoleri R.E."/>
            <person name="Oakeley E.J."/>
            <person name="Faust A.-M."/>
            <person name="Dessus-Babus S."/>
            <person name="Altorfer M."/>
            <person name="Burckhardt D."/>
            <person name="Oertli M."/>
            <person name="Naumann U."/>
            <person name="Petersen F."/>
            <person name="Wong J."/>
        </authorList>
    </citation>
    <scope>NUCLEOTIDE SEQUENCE</scope>
    <source>
        <strain evidence="1">GSM-AAB239-AS_SAM_17_03QT</strain>
        <tissue evidence="1">Leaf</tissue>
    </source>
</reference>
<proteinExistence type="predicted"/>
<comment type="caution">
    <text evidence="1">The sequence shown here is derived from an EMBL/GenBank/DDBJ whole genome shotgun (WGS) entry which is preliminary data.</text>
</comment>
<dbReference type="AlphaFoldDB" id="A0AAX6F9W7"/>
<keyword evidence="1" id="KW-0808">Transferase</keyword>
<sequence length="144" mass="15483">MVDRRAATRAARSAVAPTSSGSARCSARVRALAPPRAAVGRRLPAVVPPHWANSGRLPLTATVLRDTPSRRFVRFERRPVVMRAESSPFWRSVAATSCTFFRRSDGWIGNFFAPSQSRFAGPTSSACISSTAAPFGVLPVPARS</sequence>
<organism evidence="1 2">
    <name type="scientific">Iris pallida</name>
    <name type="common">Sweet iris</name>
    <dbReference type="NCBI Taxonomy" id="29817"/>
    <lineage>
        <taxon>Eukaryota</taxon>
        <taxon>Viridiplantae</taxon>
        <taxon>Streptophyta</taxon>
        <taxon>Embryophyta</taxon>
        <taxon>Tracheophyta</taxon>
        <taxon>Spermatophyta</taxon>
        <taxon>Magnoliopsida</taxon>
        <taxon>Liliopsida</taxon>
        <taxon>Asparagales</taxon>
        <taxon>Iridaceae</taxon>
        <taxon>Iridoideae</taxon>
        <taxon>Irideae</taxon>
        <taxon>Iris</taxon>
    </lineage>
</organism>
<evidence type="ECO:0000313" key="1">
    <source>
        <dbReference type="EMBL" id="KAJ6813257.1"/>
    </source>
</evidence>
<accession>A0AAX6F9W7</accession>
<reference evidence="1" key="1">
    <citation type="journal article" date="2023" name="GigaByte">
        <title>Genome assembly of the bearded iris, Iris pallida Lam.</title>
        <authorList>
            <person name="Bruccoleri R.E."/>
            <person name="Oakeley E.J."/>
            <person name="Faust A.M.E."/>
            <person name="Altorfer M."/>
            <person name="Dessus-Babus S."/>
            <person name="Burckhardt D."/>
            <person name="Oertli M."/>
            <person name="Naumann U."/>
            <person name="Petersen F."/>
            <person name="Wong J."/>
        </authorList>
    </citation>
    <scope>NUCLEOTIDE SEQUENCE</scope>
    <source>
        <strain evidence="1">GSM-AAB239-AS_SAM_17_03QT</strain>
    </source>
</reference>
<name>A0AAX6F9W7_IRIPA</name>
<keyword evidence="1" id="KW-0675">Receptor</keyword>
<dbReference type="EMBL" id="JANAVB010030620">
    <property type="protein sequence ID" value="KAJ6813257.1"/>
    <property type="molecule type" value="Genomic_DNA"/>
</dbReference>
<evidence type="ECO:0000313" key="2">
    <source>
        <dbReference type="Proteomes" id="UP001140949"/>
    </source>
</evidence>
<keyword evidence="1" id="KW-0418">Kinase</keyword>
<protein>
    <submittedName>
        <fullName evidence="1">Proline-rich receptor-like protein kinase PERK13</fullName>
    </submittedName>
</protein>
<dbReference type="GO" id="GO:0016301">
    <property type="term" value="F:kinase activity"/>
    <property type="evidence" value="ECO:0007669"/>
    <property type="project" value="UniProtKB-KW"/>
</dbReference>
<gene>
    <name evidence="1" type="ORF">M6B38_144810</name>
</gene>